<dbReference type="OMA" id="RHLSWPI"/>
<dbReference type="InterPro" id="IPR013342">
    <property type="entry name" value="Mandelate_racemase_C"/>
</dbReference>
<dbReference type="Pfam" id="PF13378">
    <property type="entry name" value="MR_MLE_C"/>
    <property type="match status" value="1"/>
</dbReference>
<dbReference type="SFLD" id="SFLDF00009">
    <property type="entry name" value="o-succinylbenzoate_synthase"/>
    <property type="match status" value="1"/>
</dbReference>
<comment type="caution">
    <text evidence="8">The sequence shown here is derived from an EMBL/GenBank/DDBJ whole genome shotgun (WGS) entry which is preliminary data.</text>
</comment>
<dbReference type="SUPFAM" id="SSF54826">
    <property type="entry name" value="Enolase N-terminal domain-like"/>
    <property type="match status" value="1"/>
</dbReference>
<keyword evidence="6" id="KW-0456">Lyase</keyword>
<keyword evidence="4" id="KW-0786">Thiamine pyrophosphate</keyword>
<dbReference type="GO" id="GO:0016829">
    <property type="term" value="F:lyase activity"/>
    <property type="evidence" value="ECO:0007669"/>
    <property type="project" value="UniProtKB-KW"/>
</dbReference>
<dbReference type="SUPFAM" id="SSF53474">
    <property type="entry name" value="alpha/beta-Hydrolases"/>
    <property type="match status" value="1"/>
</dbReference>
<dbReference type="CDD" id="cd07037">
    <property type="entry name" value="TPP_PYR_MenD"/>
    <property type="match status" value="1"/>
</dbReference>
<evidence type="ECO:0000259" key="7">
    <source>
        <dbReference type="SMART" id="SM00922"/>
    </source>
</evidence>
<dbReference type="InterPro" id="IPR036849">
    <property type="entry name" value="Enolase-like_C_sf"/>
</dbReference>
<evidence type="ECO:0000256" key="5">
    <source>
        <dbReference type="ARBA" id="ARBA00023211"/>
    </source>
</evidence>
<dbReference type="NCBIfam" id="TIGR01927">
    <property type="entry name" value="menC_gam_Gplu"/>
    <property type="match status" value="1"/>
</dbReference>
<evidence type="ECO:0000256" key="3">
    <source>
        <dbReference type="ARBA" id="ARBA00022842"/>
    </source>
</evidence>
<dbReference type="GO" id="GO:0009063">
    <property type="term" value="P:amino acid catabolic process"/>
    <property type="evidence" value="ECO:0007669"/>
    <property type="project" value="InterPro"/>
</dbReference>
<keyword evidence="5" id="KW-0464">Manganese</keyword>
<gene>
    <name evidence="8" type="ORF">HHK36_015109</name>
</gene>
<evidence type="ECO:0000313" key="8">
    <source>
        <dbReference type="EMBL" id="KAF8399244.1"/>
    </source>
</evidence>
<dbReference type="InterPro" id="IPR029065">
    <property type="entry name" value="Enolase_C-like"/>
</dbReference>
<dbReference type="EMBL" id="JABCRI010000010">
    <property type="protein sequence ID" value="KAF8399244.1"/>
    <property type="molecule type" value="Genomic_DNA"/>
</dbReference>
<dbReference type="Pfam" id="PF02776">
    <property type="entry name" value="TPP_enzyme_N"/>
    <property type="match status" value="1"/>
</dbReference>
<dbReference type="Gene3D" id="3.40.50.970">
    <property type="match status" value="2"/>
</dbReference>
<dbReference type="SUPFAM" id="SSF52467">
    <property type="entry name" value="DHS-like NAD/FAD-binding domain"/>
    <property type="match status" value="1"/>
</dbReference>
<dbReference type="CDD" id="cd02009">
    <property type="entry name" value="TPP_SHCHC_synthase"/>
    <property type="match status" value="1"/>
</dbReference>
<proteinExistence type="inferred from homology"/>
<evidence type="ECO:0000256" key="6">
    <source>
        <dbReference type="ARBA" id="ARBA00023239"/>
    </source>
</evidence>
<evidence type="ECO:0000256" key="1">
    <source>
        <dbReference type="ARBA" id="ARBA00022679"/>
    </source>
</evidence>
<evidence type="ECO:0000313" key="9">
    <source>
        <dbReference type="Proteomes" id="UP000655225"/>
    </source>
</evidence>
<accession>A0A835DGF0</accession>
<dbReference type="Pfam" id="PF02775">
    <property type="entry name" value="TPP_enzyme_C"/>
    <property type="match status" value="1"/>
</dbReference>
<keyword evidence="3" id="KW-0460">Magnesium</keyword>
<dbReference type="SUPFAM" id="SSF52518">
    <property type="entry name" value="Thiamin diphosphate-binding fold (THDP-binding)"/>
    <property type="match status" value="2"/>
</dbReference>
<dbReference type="PROSITE" id="PS00909">
    <property type="entry name" value="MR_MLE_2"/>
    <property type="match status" value="1"/>
</dbReference>
<dbReference type="GO" id="GO:0030976">
    <property type="term" value="F:thiamine pyrophosphate binding"/>
    <property type="evidence" value="ECO:0007669"/>
    <property type="project" value="InterPro"/>
</dbReference>
<dbReference type="Gene3D" id="3.30.390.10">
    <property type="entry name" value="Enolase-like, N-terminal domain"/>
    <property type="match status" value="1"/>
</dbReference>
<organism evidence="8 9">
    <name type="scientific">Tetracentron sinense</name>
    <name type="common">Spur-leaf</name>
    <dbReference type="NCBI Taxonomy" id="13715"/>
    <lineage>
        <taxon>Eukaryota</taxon>
        <taxon>Viridiplantae</taxon>
        <taxon>Streptophyta</taxon>
        <taxon>Embryophyta</taxon>
        <taxon>Tracheophyta</taxon>
        <taxon>Spermatophyta</taxon>
        <taxon>Magnoliopsida</taxon>
        <taxon>Trochodendrales</taxon>
        <taxon>Trochodendraceae</taxon>
        <taxon>Tetracentron</taxon>
    </lineage>
</organism>
<dbReference type="OrthoDB" id="8119704at2759"/>
<dbReference type="Gene3D" id="3.20.20.120">
    <property type="entry name" value="Enolase-like C-terminal domain"/>
    <property type="match status" value="1"/>
</dbReference>
<dbReference type="InterPro" id="IPR029035">
    <property type="entry name" value="DHS-like_NAD/FAD-binding_dom"/>
</dbReference>
<sequence length="1627" mass="180976">MEMIKGELAQRNAFSSSRSHFLIPTHRSLLHRNVSTRLSFLNIQSLQSLRHFRRNPNLKVVRKMDSGYTQSETNGFLETEDSDSMVDLCITRTLAPALTFEHGLVKLKEAVEKLKSDPPCCGSGIYRFQVAVPPSAKPLNWLCCQPQSSGVFPQFYLSKEMNDPSCELLSLNRVLGVSGIGAAVYFMGSSSCSLGEWNSIKRYLSVDSPLIRAYGFMGINFDTESSSMKHETGSFYFFIPQVELDEYESNSLLAATLAWNDSALCTFGKAVHSINSSLDQAIHHFSPTRESCDYKAISSTLKEFDLMEDKNIQMGQAPSSYQFYFRLSPTITVTTPGSRSSPLAVAASSHPLTTCISCFDERSLAFHALGYGKGSYRPAVVITSSGTAVSNLLPAVVEASQCFIPLLLLTADRPPELHDAGANQAINQVNHFGSFVRFFFSLPPPTDQIPARMVLTTVDSAVYWATSVPYGPVHINCPFREPLGDAPRKWMLSCLEKLDFWMSRAEPFTKYIQVQHSHACNDICGQMAEVVKVIQNANQGILLIGAIHTEDDMWAALLLAKHLFWPVVADILSGLRMRKVLSSFPEIEENFLFLDHLDHALLSDSVRGWAQADVIVQIGSRITSKRITQMIEICSPCSYITVDKHPYRHDPSHIVTHRIQSTITEFADSLLKAHFPRTRSKWTGFMRAVDMMVAWEISFQIHSEYSLTEPYVSQVVSEALPSDAALFIGNSMVIRDADMYGRNWVTSTTNIASIMSSWELPCHGIRVAANRGASGIDGLLSTAIGFAVGCNKRVFCVLGDVSFLHDTNGLAILNQRTWRKPMTILVINNHGGAIFSFLPIADTTEPSVLNQYFYTSHNVSIRKLCMAHSVKHLQVRTKMELRDALFISEQAQTDCLIEVESCIEANATFHRIELCAPPTSTPVSNDAARFYREGFILALSLEDGSVGFGEVAPLEIHKENIIDVEEQLRYLLHVIQGAKISYLLPLLKGSFSSWIWCSLGIMSCSIFPSVRCGLEMAILNALAARQGSSLLNLLLYRECSTSDTQSVKAEEIIKRSSRVQICALLDSNGTPKEVAYVAAKLVEEGFTTIKLKVGRRANPIEDAAIIHEIREKVGHQINLRADANRNWTFEEAVQFGSCVKCCDLQYIEEPVHYEDDIIKFCEETGLPVALDETINNIQENPLKRLAKFIHTGIVAIVIKPSVVGGFENAALIAQWAQMQGKMAVISSAFESSLSLSAYIQFSCYLEQQNAKLLGVKNMEPSPSIAHGLGTYQWLREDVTTESLRICRHSYGDTVEASVEDAARFLQDFKIDRKIIQRCYTGEQVRAYQLTVDCEGFSCSIKVWDAGLNTDDNVFVFLHGFLGTGEDWIPIMKAISGCARCISVDLPGHGGSHIQNHSSKQAKLEPSMSIEVVADVLCKTIHNITPGRVILVGYSMGARIALYMALRCNDKIDGAVVIAGSPGIKDVAERRVRMALDDARARSLIAHGLQFFLDTWYAGELWKSLREHPHFKQIISSRSQHDDVHALAKALSNLSIGRQSSLWEDLKQCKTPLLFIVGEKDRKFKEIAQQMCYEISHSSKSGADPCKEIHEMVEIPNCGHAAHLENPLPVINAVRQFFTGLNRRRSIS</sequence>
<dbReference type="PANTHER" id="PTHR42916:SF1">
    <property type="entry name" value="PROTEIN PHYLLO, CHLOROPLASTIC"/>
    <property type="match status" value="1"/>
</dbReference>
<dbReference type="HAMAP" id="MF_01659">
    <property type="entry name" value="MenD"/>
    <property type="match status" value="1"/>
</dbReference>
<dbReference type="GO" id="GO:0070204">
    <property type="term" value="F:2-succinyl-5-enolpyruvyl-6-hydroxy-3-cyclohexene-1-carboxylic-acid synthase activity"/>
    <property type="evidence" value="ECO:0007669"/>
    <property type="project" value="InterPro"/>
</dbReference>
<protein>
    <recommendedName>
        <fullName evidence="7">Mandelate racemase/muconate lactonizing enzyme C-terminal domain-containing protein</fullName>
    </recommendedName>
</protein>
<dbReference type="Gene3D" id="3.40.50.1220">
    <property type="entry name" value="TPP-binding domain"/>
    <property type="match status" value="1"/>
</dbReference>
<keyword evidence="1" id="KW-0808">Transferase</keyword>
<dbReference type="GO" id="GO:0009234">
    <property type="term" value="P:menaquinone biosynthetic process"/>
    <property type="evidence" value="ECO:0007669"/>
    <property type="project" value="InterPro"/>
</dbReference>
<dbReference type="InterPro" id="IPR011766">
    <property type="entry name" value="TPP_enzyme_TPP-bd"/>
</dbReference>
<dbReference type="InterPro" id="IPR029017">
    <property type="entry name" value="Enolase-like_N"/>
</dbReference>
<dbReference type="InterPro" id="IPR012001">
    <property type="entry name" value="Thiamin_PyroP_enz_TPP-bd_dom"/>
</dbReference>
<dbReference type="SUPFAM" id="SSF51604">
    <property type="entry name" value="Enolase C-terminal domain-like"/>
    <property type="match status" value="1"/>
</dbReference>
<dbReference type="InterPro" id="IPR029058">
    <property type="entry name" value="AB_hydrolase_fold"/>
</dbReference>
<dbReference type="PANTHER" id="PTHR42916">
    <property type="entry name" value="2-SUCCINYL-5-ENOLPYRUVYL-6-HYDROXY-3-CYCLOHEXENE-1-CARBOXYLATE SYNTHASE"/>
    <property type="match status" value="1"/>
</dbReference>
<dbReference type="InterPro" id="IPR032264">
    <property type="entry name" value="MenD_middle"/>
</dbReference>
<dbReference type="SMART" id="SM00922">
    <property type="entry name" value="MR_MLE"/>
    <property type="match status" value="1"/>
</dbReference>
<dbReference type="InterPro" id="IPR018110">
    <property type="entry name" value="Mandel_Rmase/mucon_lact_enz_CS"/>
</dbReference>
<dbReference type="SFLD" id="SFLDG00180">
    <property type="entry name" value="muconate_cycloisomerase"/>
    <property type="match status" value="1"/>
</dbReference>
<dbReference type="SFLD" id="SFLDS00001">
    <property type="entry name" value="Enolase"/>
    <property type="match status" value="1"/>
</dbReference>
<dbReference type="GO" id="GO:0046872">
    <property type="term" value="F:metal ion binding"/>
    <property type="evidence" value="ECO:0007669"/>
    <property type="project" value="UniProtKB-KW"/>
</dbReference>
<dbReference type="InterPro" id="IPR029061">
    <property type="entry name" value="THDP-binding"/>
</dbReference>
<name>A0A835DGF0_TETSI</name>
<dbReference type="InterPro" id="IPR004433">
    <property type="entry name" value="MenaQ_synth_MenD"/>
</dbReference>
<dbReference type="Proteomes" id="UP000655225">
    <property type="component" value="Unassembled WGS sequence"/>
</dbReference>
<keyword evidence="9" id="KW-1185">Reference proteome</keyword>
<dbReference type="InterPro" id="IPR000073">
    <property type="entry name" value="AB_hydrolase_1"/>
</dbReference>
<evidence type="ECO:0000256" key="2">
    <source>
        <dbReference type="ARBA" id="ARBA00022723"/>
    </source>
</evidence>
<dbReference type="Gene3D" id="3.40.50.1820">
    <property type="entry name" value="alpha/beta hydrolase"/>
    <property type="match status" value="1"/>
</dbReference>
<dbReference type="Pfam" id="PF16582">
    <property type="entry name" value="TPP_enzyme_M_2"/>
    <property type="match status" value="1"/>
</dbReference>
<keyword evidence="2" id="KW-0479">Metal-binding</keyword>
<evidence type="ECO:0000256" key="4">
    <source>
        <dbReference type="ARBA" id="ARBA00023052"/>
    </source>
</evidence>
<reference evidence="8 9" key="1">
    <citation type="submission" date="2020-04" db="EMBL/GenBank/DDBJ databases">
        <title>Plant Genome Project.</title>
        <authorList>
            <person name="Zhang R.-G."/>
        </authorList>
    </citation>
    <scope>NUCLEOTIDE SEQUENCE [LARGE SCALE GENOMIC DNA]</scope>
    <source>
        <strain evidence="8">YNK0</strain>
        <tissue evidence="8">Leaf</tissue>
    </source>
</reference>
<dbReference type="Pfam" id="PF12697">
    <property type="entry name" value="Abhydrolase_6"/>
    <property type="match status" value="1"/>
</dbReference>
<feature type="domain" description="Mandelate racemase/muconate lactonizing enzyme C-terminal" evidence="7">
    <location>
        <begin position="1071"/>
        <end position="1167"/>
    </location>
</feature>
<dbReference type="NCBIfam" id="TIGR00173">
    <property type="entry name" value="menD"/>
    <property type="match status" value="1"/>
</dbReference>